<evidence type="ECO:0000256" key="2">
    <source>
        <dbReference type="ARBA" id="ARBA00010488"/>
    </source>
</evidence>
<evidence type="ECO:0000256" key="1">
    <source>
        <dbReference type="ARBA" id="ARBA00004202"/>
    </source>
</evidence>
<comment type="caution">
    <text evidence="7">The sequence shown here is derived from an EMBL/GenBank/DDBJ whole genome shotgun (WGS) entry which is preliminary data.</text>
</comment>
<gene>
    <name evidence="7" type="ORF">GB928_008145</name>
</gene>
<dbReference type="EMBL" id="WHSC02000003">
    <property type="protein sequence ID" value="MDO6121150.1"/>
    <property type="molecule type" value="Genomic_DNA"/>
</dbReference>
<keyword evidence="4" id="KW-0808">Transferase</keyword>
<reference evidence="7" key="1">
    <citation type="submission" date="2022-04" db="EMBL/GenBank/DDBJ databases">
        <title>Shinella lacus sp. nov., a novel member of the genus Shinella from water.</title>
        <authorList>
            <person name="Deng Y."/>
        </authorList>
    </citation>
    <scope>NUCLEOTIDE SEQUENCE</scope>
    <source>
        <strain evidence="7">JCM 31239</strain>
    </source>
</reference>
<dbReference type="Pfam" id="PF04464">
    <property type="entry name" value="Glyphos_transf"/>
    <property type="match status" value="1"/>
</dbReference>
<dbReference type="InterPro" id="IPR007554">
    <property type="entry name" value="Glycerophosphate_synth"/>
</dbReference>
<keyword evidence="6" id="KW-0472">Membrane</keyword>
<name>A0ABT8XBN4_9HYPH</name>
<evidence type="ECO:0000313" key="7">
    <source>
        <dbReference type="EMBL" id="MDO6121150.1"/>
    </source>
</evidence>
<proteinExistence type="inferred from homology"/>
<comment type="subcellular location">
    <subcellularLocation>
        <location evidence="1">Cell membrane</location>
        <topology evidence="1">Peripheral membrane protein</topology>
    </subcellularLocation>
</comment>
<accession>A0ABT8XBN4</accession>
<keyword evidence="8" id="KW-1185">Reference proteome</keyword>
<dbReference type="Gene3D" id="3.40.50.11820">
    <property type="match status" value="1"/>
</dbReference>
<keyword evidence="3" id="KW-1003">Cell membrane</keyword>
<dbReference type="SUPFAM" id="SSF53756">
    <property type="entry name" value="UDP-Glycosyltransferase/glycogen phosphorylase"/>
    <property type="match status" value="1"/>
</dbReference>
<dbReference type="Gene3D" id="3.40.50.12580">
    <property type="match status" value="1"/>
</dbReference>
<evidence type="ECO:0000256" key="4">
    <source>
        <dbReference type="ARBA" id="ARBA00022679"/>
    </source>
</evidence>
<evidence type="ECO:0000256" key="3">
    <source>
        <dbReference type="ARBA" id="ARBA00022475"/>
    </source>
</evidence>
<dbReference type="InterPro" id="IPR043149">
    <property type="entry name" value="TagF_N"/>
</dbReference>
<dbReference type="Proteomes" id="UP001177080">
    <property type="component" value="Unassembled WGS sequence"/>
</dbReference>
<dbReference type="PANTHER" id="PTHR37316:SF3">
    <property type="entry name" value="TEICHOIC ACID GLYCEROL-PHOSPHATE TRANSFERASE"/>
    <property type="match status" value="1"/>
</dbReference>
<evidence type="ECO:0000256" key="5">
    <source>
        <dbReference type="ARBA" id="ARBA00022944"/>
    </source>
</evidence>
<dbReference type="RefSeq" id="WP_244761106.1">
    <property type="nucleotide sequence ID" value="NZ_JALJCJ010000003.1"/>
</dbReference>
<evidence type="ECO:0000313" key="8">
    <source>
        <dbReference type="Proteomes" id="UP001177080"/>
    </source>
</evidence>
<evidence type="ECO:0000256" key="6">
    <source>
        <dbReference type="ARBA" id="ARBA00023136"/>
    </source>
</evidence>
<dbReference type="InterPro" id="IPR043148">
    <property type="entry name" value="TagF_C"/>
</dbReference>
<dbReference type="PANTHER" id="PTHR37316">
    <property type="entry name" value="TEICHOIC ACID GLYCEROL-PHOSPHATE PRIMASE"/>
    <property type="match status" value="1"/>
</dbReference>
<comment type="similarity">
    <text evidence="2">Belongs to the CDP-glycerol glycerophosphotransferase family.</text>
</comment>
<dbReference type="InterPro" id="IPR051612">
    <property type="entry name" value="Teichoic_Acid_Biosynth"/>
</dbReference>
<organism evidence="7 8">
    <name type="scientific">Shinella curvata</name>
    <dbReference type="NCBI Taxonomy" id="1817964"/>
    <lineage>
        <taxon>Bacteria</taxon>
        <taxon>Pseudomonadati</taxon>
        <taxon>Pseudomonadota</taxon>
        <taxon>Alphaproteobacteria</taxon>
        <taxon>Hyphomicrobiales</taxon>
        <taxon>Rhizobiaceae</taxon>
        <taxon>Shinella</taxon>
    </lineage>
</organism>
<keyword evidence="5" id="KW-0777">Teichoic acid biosynthesis</keyword>
<sequence>MAKKKKKTIWQKLRSKFLSLVQKTIFSLVRIDKRKVLFDHFDGLDVGCNPGYIAKKLSETHPDLKITWLLSKRNDGHSASWLSYTGTDFLAKCIALASARVVVFNTLNSMSDWPKKKGQIWIQTGHGSFGIKKIGLDVNFKRKNLIRAEAKKTTFFLSNSAFETRVFKSGFAFKSRQVIEIGHARNDVFFDAALSASIKERVSKRYGIEGKKLILFAPTHSGNDVDYIAKIDVESILRALRARFGGEWVFGLRFHPRTRNKFLKHELSLDNLKGPDIVDLSAHSDMQELLVSSDAMITDYSSGIFDFLLTKRPCLFHLDQTMKKELEGALYFDFTDTPIPVSFDSATLIDNIETFDVGAFEKGVDGFLEGAGSLESGKAAEKAANLIKMAAQGTKVVELRAIYDERKTRGAAADLSAIPVQSAAE</sequence>
<protein>
    <submittedName>
        <fullName evidence="7">CDP-glycerol glycerophosphotransferase family protein</fullName>
    </submittedName>
</protein>